<dbReference type="PATRIC" id="fig|1214242.5.peg.5089"/>
<name>S5VML3_STRC3</name>
<dbReference type="AlphaFoldDB" id="S5VML3"/>
<accession>S5VML3</accession>
<dbReference type="STRING" id="1214242.B446_24830"/>
<keyword evidence="3" id="KW-1185">Reference proteome</keyword>
<gene>
    <name evidence="2" type="ORF">B446_24830</name>
</gene>
<dbReference type="EMBL" id="CP006259">
    <property type="protein sequence ID" value="AGS71777.1"/>
    <property type="molecule type" value="Genomic_DNA"/>
</dbReference>
<organism evidence="2 3">
    <name type="scientific">Streptomyces collinus (strain DSM 40733 / Tue 365)</name>
    <dbReference type="NCBI Taxonomy" id="1214242"/>
    <lineage>
        <taxon>Bacteria</taxon>
        <taxon>Bacillati</taxon>
        <taxon>Actinomycetota</taxon>
        <taxon>Actinomycetes</taxon>
        <taxon>Kitasatosporales</taxon>
        <taxon>Streptomycetaceae</taxon>
        <taxon>Streptomyces</taxon>
    </lineage>
</organism>
<dbReference type="RefSeq" id="WP_020942203.1">
    <property type="nucleotide sequence ID" value="NC_021985.1"/>
</dbReference>
<dbReference type="KEGG" id="sci:B446_24830"/>
<evidence type="ECO:0000313" key="3">
    <source>
        <dbReference type="Proteomes" id="UP000015423"/>
    </source>
</evidence>
<proteinExistence type="predicted"/>
<evidence type="ECO:0000256" key="1">
    <source>
        <dbReference type="SAM" id="MobiDB-lite"/>
    </source>
</evidence>
<dbReference type="Proteomes" id="UP000015423">
    <property type="component" value="Chromosome"/>
</dbReference>
<dbReference type="HOGENOM" id="CLU_2425554_0_0_11"/>
<evidence type="ECO:0000313" key="2">
    <source>
        <dbReference type="EMBL" id="AGS71777.1"/>
    </source>
</evidence>
<reference evidence="2 3" key="2">
    <citation type="journal article" date="2013" name="J. Biotechnol.">
        <title>Complete genome sequence of the kirromycin producer Streptomyces collinus Tu 365 consisting of a linear chromosome and two linear plasmids.</title>
        <authorList>
            <person name="Ruckert C."/>
            <person name="Szczepanowski R."/>
            <person name="Albersmeier A."/>
            <person name="Goesmann A."/>
            <person name="Iftime D."/>
            <person name="Musiol E.M."/>
            <person name="Blin K."/>
            <person name="Wohlleben W."/>
            <person name="Puhler A."/>
            <person name="Kalinowski J."/>
            <person name="Weber T."/>
        </authorList>
    </citation>
    <scope>NUCLEOTIDE SEQUENCE [LARGE SCALE GENOMIC DNA]</scope>
    <source>
        <strain evidence="3">DSM 40733 / Tue 365</strain>
    </source>
</reference>
<feature type="region of interest" description="Disordered" evidence="1">
    <location>
        <begin position="1"/>
        <end position="23"/>
    </location>
</feature>
<protein>
    <submittedName>
        <fullName evidence="2">Uncharacterized protein</fullName>
    </submittedName>
</protein>
<sequence length="91" mass="9386">MGEPRTRGAGLGPGAAGGRIPPDLTGVDLRTLRAADDRQLVVAALRVLTSAHRLHEVWYSGSDPDGVAGQAAGHPFSAACVQPYTGEEPRG</sequence>
<reference evidence="3" key="1">
    <citation type="submission" date="2012-10" db="EMBL/GenBank/DDBJ databases">
        <title>The complete genome sequence of Streptomyces collinus Tu 365.</title>
        <authorList>
            <person name="Ruckert C."/>
            <person name="Szczepanowski R."/>
            <person name="Goesmann A."/>
            <person name="Pross E.K."/>
            <person name="Musiol E.M."/>
            <person name="Blin K."/>
            <person name="Wohlleben W."/>
            <person name="Puhler A."/>
            <person name="Weber T."/>
            <person name="Kalinowski J."/>
        </authorList>
    </citation>
    <scope>NUCLEOTIDE SEQUENCE [LARGE SCALE GENOMIC DNA]</scope>
    <source>
        <strain evidence="3">DSM 40733 / Tue 365</strain>
    </source>
</reference>